<reference evidence="2" key="1">
    <citation type="submission" date="2021-02" db="EMBL/GenBank/DDBJ databases">
        <authorList>
            <person name="Nowell W R."/>
        </authorList>
    </citation>
    <scope>NUCLEOTIDE SEQUENCE</scope>
</reference>
<dbReference type="Proteomes" id="UP000663887">
    <property type="component" value="Unassembled WGS sequence"/>
</dbReference>
<evidence type="ECO:0000313" key="2">
    <source>
        <dbReference type="EMBL" id="CAF2031684.1"/>
    </source>
</evidence>
<dbReference type="InterPro" id="IPR051549">
    <property type="entry name" value="PEP_Utilizing_Enz"/>
</dbReference>
<dbReference type="EMBL" id="CAJNRG010001272">
    <property type="protein sequence ID" value="CAF2031684.1"/>
    <property type="molecule type" value="Genomic_DNA"/>
</dbReference>
<dbReference type="Pfam" id="PF00391">
    <property type="entry name" value="PEP-utilizers"/>
    <property type="match status" value="1"/>
</dbReference>
<accession>A0A816NHZ9</accession>
<evidence type="ECO:0000259" key="1">
    <source>
        <dbReference type="Pfam" id="PF00391"/>
    </source>
</evidence>
<dbReference type="InterPro" id="IPR008279">
    <property type="entry name" value="PEP-util_enz_mobile_dom"/>
</dbReference>
<proteinExistence type="predicted"/>
<feature type="domain" description="PEP-utilising enzyme mobile" evidence="1">
    <location>
        <begin position="157"/>
        <end position="196"/>
    </location>
</feature>
<organism evidence="2 3">
    <name type="scientific">Rotaria magnacalcarata</name>
    <dbReference type="NCBI Taxonomy" id="392030"/>
    <lineage>
        <taxon>Eukaryota</taxon>
        <taxon>Metazoa</taxon>
        <taxon>Spiralia</taxon>
        <taxon>Gnathifera</taxon>
        <taxon>Rotifera</taxon>
        <taxon>Eurotatoria</taxon>
        <taxon>Bdelloidea</taxon>
        <taxon>Philodinida</taxon>
        <taxon>Philodinidae</taxon>
        <taxon>Rotaria</taxon>
    </lineage>
</organism>
<dbReference type="InterPro" id="IPR036637">
    <property type="entry name" value="Phosphohistidine_dom_sf"/>
</dbReference>
<evidence type="ECO:0000313" key="3">
    <source>
        <dbReference type="Proteomes" id="UP000663887"/>
    </source>
</evidence>
<dbReference type="SUPFAM" id="SSF52009">
    <property type="entry name" value="Phosphohistidine domain"/>
    <property type="match status" value="1"/>
</dbReference>
<dbReference type="PANTHER" id="PTHR43615:SF1">
    <property type="entry name" value="PPDK_N DOMAIN-CONTAINING PROTEIN"/>
    <property type="match status" value="1"/>
</dbReference>
<dbReference type="Gene3D" id="3.30.470.20">
    <property type="entry name" value="ATP-grasp fold, B domain"/>
    <property type="match status" value="1"/>
</dbReference>
<sequence>MTNIRVAEQQGEVLVSGLVAPAYYEILIHRNEHVEIRLKIIEKKVDALSDEYIVELAKLAKQVEKNYNNQPLDLEWGFTNGTDPAWTSPSSDCWRSSIRNAGLAEPRSTSTLPCKSDRRLLMSLGNTTNLAIPDLFLLKKFPSQNPSFYQTPLQSLEVGGMLQHGAVVSREYGLPAVVVVANAKKLFHNGHLIHASGSIGHIQMLSD</sequence>
<dbReference type="AlphaFoldDB" id="A0A816NHZ9"/>
<dbReference type="Gene3D" id="3.50.30.10">
    <property type="entry name" value="Phosphohistidine domain"/>
    <property type="match status" value="1"/>
</dbReference>
<gene>
    <name evidence="2" type="ORF">XDN619_LOCUS5136</name>
</gene>
<protein>
    <recommendedName>
        <fullName evidence="1">PEP-utilising enzyme mobile domain-containing protein</fullName>
    </recommendedName>
</protein>
<dbReference type="GO" id="GO:0016772">
    <property type="term" value="F:transferase activity, transferring phosphorus-containing groups"/>
    <property type="evidence" value="ECO:0007669"/>
    <property type="project" value="InterPro"/>
</dbReference>
<dbReference type="PANTHER" id="PTHR43615">
    <property type="entry name" value="PHOSPHOENOLPYRUVATE SYNTHASE-RELATED"/>
    <property type="match status" value="1"/>
</dbReference>
<name>A0A816NHZ9_9BILA</name>
<comment type="caution">
    <text evidence="2">The sequence shown here is derived from an EMBL/GenBank/DDBJ whole genome shotgun (WGS) entry which is preliminary data.</text>
</comment>
<dbReference type="SUPFAM" id="SSF56059">
    <property type="entry name" value="Glutathione synthetase ATP-binding domain-like"/>
    <property type="match status" value="1"/>
</dbReference>